<keyword evidence="5 6" id="KW-0539">Nucleus</keyword>
<dbReference type="InterPro" id="IPR007018">
    <property type="entry name" value="Mediator_Med6"/>
</dbReference>
<dbReference type="OrthoDB" id="344220at2759"/>
<comment type="subunit">
    <text evidence="6">Component of the Mediator complex.</text>
</comment>
<evidence type="ECO:0000256" key="3">
    <source>
        <dbReference type="ARBA" id="ARBA00023015"/>
    </source>
</evidence>
<organism evidence="7 8">
    <name type="scientific">Ectocarpus siliculosus</name>
    <name type="common">Brown alga</name>
    <name type="synonym">Conferva siliculosa</name>
    <dbReference type="NCBI Taxonomy" id="2880"/>
    <lineage>
        <taxon>Eukaryota</taxon>
        <taxon>Sar</taxon>
        <taxon>Stramenopiles</taxon>
        <taxon>Ochrophyta</taxon>
        <taxon>PX clade</taxon>
        <taxon>Phaeophyceae</taxon>
        <taxon>Ectocarpales</taxon>
        <taxon>Ectocarpaceae</taxon>
        <taxon>Ectocarpus</taxon>
    </lineage>
</organism>
<dbReference type="eggNOG" id="KOG3169">
    <property type="taxonomic scope" value="Eukaryota"/>
</dbReference>
<sequence>MDFPGAAEDPEQRSFIDPVWLQQWGLGPENALDYFALSPFYDKACNNEQCRMQGVDPREGLLNLTGLEFMLVELPPEMSFLPPGQPAPAGPQPRRLFVIKKQVRKSPSSVEVQAIYYIMEGVIYQAPTVQKLIKSRLNKFTHHLNNAFGEAGLQPDWSFHS</sequence>
<keyword evidence="6" id="KW-0010">Activator</keyword>
<keyword evidence="8" id="KW-1185">Reference proteome</keyword>
<evidence type="ECO:0000313" key="7">
    <source>
        <dbReference type="EMBL" id="CBJ25663.1"/>
    </source>
</evidence>
<evidence type="ECO:0000256" key="2">
    <source>
        <dbReference type="ARBA" id="ARBA00007526"/>
    </source>
</evidence>
<reference evidence="7 8" key="1">
    <citation type="journal article" date="2010" name="Nature">
        <title>The Ectocarpus genome and the independent evolution of multicellularity in brown algae.</title>
        <authorList>
            <person name="Cock J.M."/>
            <person name="Sterck L."/>
            <person name="Rouze P."/>
            <person name="Scornet D."/>
            <person name="Allen A.E."/>
            <person name="Amoutzias G."/>
            <person name="Anthouard V."/>
            <person name="Artiguenave F."/>
            <person name="Aury J.M."/>
            <person name="Badger J.H."/>
            <person name="Beszteri B."/>
            <person name="Billiau K."/>
            <person name="Bonnet E."/>
            <person name="Bothwell J.H."/>
            <person name="Bowler C."/>
            <person name="Boyen C."/>
            <person name="Brownlee C."/>
            <person name="Carrano C.J."/>
            <person name="Charrier B."/>
            <person name="Cho G.Y."/>
            <person name="Coelho S.M."/>
            <person name="Collen J."/>
            <person name="Corre E."/>
            <person name="Da Silva C."/>
            <person name="Delage L."/>
            <person name="Delaroque N."/>
            <person name="Dittami S.M."/>
            <person name="Doulbeau S."/>
            <person name="Elias M."/>
            <person name="Farnham G."/>
            <person name="Gachon C.M."/>
            <person name="Gschloessl B."/>
            <person name="Heesch S."/>
            <person name="Jabbari K."/>
            <person name="Jubin C."/>
            <person name="Kawai H."/>
            <person name="Kimura K."/>
            <person name="Kloareg B."/>
            <person name="Kupper F.C."/>
            <person name="Lang D."/>
            <person name="Le Bail A."/>
            <person name="Leblanc C."/>
            <person name="Lerouge P."/>
            <person name="Lohr M."/>
            <person name="Lopez P.J."/>
            <person name="Martens C."/>
            <person name="Maumus F."/>
            <person name="Michel G."/>
            <person name="Miranda-Saavedra D."/>
            <person name="Morales J."/>
            <person name="Moreau H."/>
            <person name="Motomura T."/>
            <person name="Nagasato C."/>
            <person name="Napoli C.A."/>
            <person name="Nelson D.R."/>
            <person name="Nyvall-Collen P."/>
            <person name="Peters A.F."/>
            <person name="Pommier C."/>
            <person name="Potin P."/>
            <person name="Poulain J."/>
            <person name="Quesneville H."/>
            <person name="Read B."/>
            <person name="Rensing S.A."/>
            <person name="Ritter A."/>
            <person name="Rousvoal S."/>
            <person name="Samanta M."/>
            <person name="Samson G."/>
            <person name="Schroeder D.C."/>
            <person name="Segurens B."/>
            <person name="Strittmatter M."/>
            <person name="Tonon T."/>
            <person name="Tregear J.W."/>
            <person name="Valentin K."/>
            <person name="von Dassow P."/>
            <person name="Yamagishi T."/>
            <person name="Van de Peer Y."/>
            <person name="Wincker P."/>
        </authorList>
    </citation>
    <scope>NUCLEOTIDE SEQUENCE [LARGE SCALE GENOMIC DNA]</scope>
    <source>
        <strain evidence="8">Ec32 / CCAP1310/4</strain>
    </source>
</reference>
<dbReference type="AlphaFoldDB" id="D7G6X0"/>
<evidence type="ECO:0000256" key="5">
    <source>
        <dbReference type="ARBA" id="ARBA00023242"/>
    </source>
</evidence>
<comment type="similarity">
    <text evidence="2 6">Belongs to the Mediator complex subunit 6 family.</text>
</comment>
<name>D7G6X0_ECTSI</name>
<dbReference type="Pfam" id="PF04934">
    <property type="entry name" value="Med6"/>
    <property type="match status" value="1"/>
</dbReference>
<dbReference type="OMA" id="MENTCFR"/>
<dbReference type="GO" id="GO:0003712">
    <property type="term" value="F:transcription coregulator activity"/>
    <property type="evidence" value="ECO:0007669"/>
    <property type="project" value="InterPro"/>
</dbReference>
<comment type="subcellular location">
    <subcellularLocation>
        <location evidence="1 6">Nucleus</location>
    </subcellularLocation>
</comment>
<dbReference type="InterPro" id="IPR038566">
    <property type="entry name" value="Mediator_Med6_sf"/>
</dbReference>
<evidence type="ECO:0000256" key="6">
    <source>
        <dbReference type="RuleBase" id="RU364143"/>
    </source>
</evidence>
<evidence type="ECO:0000256" key="1">
    <source>
        <dbReference type="ARBA" id="ARBA00004123"/>
    </source>
</evidence>
<evidence type="ECO:0000256" key="4">
    <source>
        <dbReference type="ARBA" id="ARBA00023163"/>
    </source>
</evidence>
<dbReference type="STRING" id="2880.D7G6X0"/>
<dbReference type="Gene3D" id="3.10.450.580">
    <property type="entry name" value="Mediator complex, subunit Med6"/>
    <property type="match status" value="1"/>
</dbReference>
<dbReference type="GO" id="GO:0016592">
    <property type="term" value="C:mediator complex"/>
    <property type="evidence" value="ECO:0007669"/>
    <property type="project" value="InterPro"/>
</dbReference>
<keyword evidence="3 6" id="KW-0805">Transcription regulation</keyword>
<dbReference type="EMBL" id="FN649727">
    <property type="protein sequence ID" value="CBJ25663.1"/>
    <property type="molecule type" value="Genomic_DNA"/>
</dbReference>
<gene>
    <name evidence="6" type="primary">MED6</name>
    <name evidence="7" type="ORF">Esi_0008_0068</name>
</gene>
<dbReference type="GO" id="GO:0006357">
    <property type="term" value="P:regulation of transcription by RNA polymerase II"/>
    <property type="evidence" value="ECO:0007669"/>
    <property type="project" value="InterPro"/>
</dbReference>
<keyword evidence="4 6" id="KW-0804">Transcription</keyword>
<protein>
    <recommendedName>
        <fullName evidence="6">Mediator of RNA polymerase II transcription subunit 6</fullName>
    </recommendedName>
    <alternativeName>
        <fullName evidence="6">Mediator complex subunit 6</fullName>
    </alternativeName>
</protein>
<dbReference type="PANTHER" id="PTHR13104">
    <property type="entry name" value="MED-6-RELATED"/>
    <property type="match status" value="1"/>
</dbReference>
<dbReference type="InParanoid" id="D7G6X0"/>
<accession>D7G6X0</accession>
<dbReference type="EMBL" id="FN649035">
    <property type="protein sequence ID" value="CBJ25663.1"/>
    <property type="molecule type" value="Genomic_DNA"/>
</dbReference>
<evidence type="ECO:0000313" key="8">
    <source>
        <dbReference type="Proteomes" id="UP000002630"/>
    </source>
</evidence>
<comment type="function">
    <text evidence="6">Component of the Mediator complex, a coactivator involved in the regulated transcription of nearly all RNA polymerase II-dependent genes. Mediator functions as a bridge to convey information from gene-specific regulatory proteins to the basal RNA polymerase II transcription machinery. Mediator is recruited to promoters by direct interactions with regulatory proteins and serves as a scaffold for the assembly of a functional preinitiation complex with RNA polymerase II and the general transcription factors.</text>
</comment>
<dbReference type="Proteomes" id="UP000002630">
    <property type="component" value="Linkage Group LG02"/>
</dbReference>
<proteinExistence type="inferred from homology"/>